<name>A0A5N3WNH7_MUNMU</name>
<reference evidence="2 3" key="1">
    <citation type="submission" date="2019-06" db="EMBL/GenBank/DDBJ databases">
        <title>Discovery of a novel chromosome fission-fusion reversal in muntjac.</title>
        <authorList>
            <person name="Mudd A.B."/>
            <person name="Bredeson J.V."/>
            <person name="Baum R."/>
            <person name="Hockemeyer D."/>
            <person name="Rokhsar D.S."/>
        </authorList>
    </citation>
    <scope>NUCLEOTIDE SEQUENCE [LARGE SCALE GENOMIC DNA]</scope>
    <source>
        <strain evidence="2">UTSW_UCB_Mm</strain>
        <tissue evidence="2">Fibroblast cell line</tissue>
    </source>
</reference>
<organism evidence="2 3">
    <name type="scientific">Muntiacus muntjak</name>
    <name type="common">Barking deer</name>
    <name type="synonym">Indian muntjac</name>
    <dbReference type="NCBI Taxonomy" id="9888"/>
    <lineage>
        <taxon>Eukaryota</taxon>
        <taxon>Metazoa</taxon>
        <taxon>Chordata</taxon>
        <taxon>Craniata</taxon>
        <taxon>Vertebrata</taxon>
        <taxon>Euteleostomi</taxon>
        <taxon>Mammalia</taxon>
        <taxon>Eutheria</taxon>
        <taxon>Laurasiatheria</taxon>
        <taxon>Artiodactyla</taxon>
        <taxon>Ruminantia</taxon>
        <taxon>Pecora</taxon>
        <taxon>Cervidae</taxon>
        <taxon>Muntiacinae</taxon>
        <taxon>Muntiacus</taxon>
    </lineage>
</organism>
<sequence length="56" mass="6221">PPKDDKKKKDARMSAKKGKDPVNKSGGEAKKKKPATWDWGLRNGKLLQGEKTEEEG</sequence>
<feature type="non-terminal residue" evidence="2">
    <location>
        <position position="1"/>
    </location>
</feature>
<proteinExistence type="predicted"/>
<dbReference type="EMBL" id="VCEA01000001">
    <property type="protein sequence ID" value="KAB0362368.1"/>
    <property type="molecule type" value="Genomic_DNA"/>
</dbReference>
<feature type="region of interest" description="Disordered" evidence="1">
    <location>
        <begin position="1"/>
        <end position="56"/>
    </location>
</feature>
<comment type="caution">
    <text evidence="2">The sequence shown here is derived from an EMBL/GenBank/DDBJ whole genome shotgun (WGS) entry which is preliminary data.</text>
</comment>
<dbReference type="Proteomes" id="UP000326458">
    <property type="component" value="Unassembled WGS sequence"/>
</dbReference>
<gene>
    <name evidence="2" type="ORF">FD754_006524</name>
</gene>
<evidence type="ECO:0000313" key="3">
    <source>
        <dbReference type="Proteomes" id="UP000326458"/>
    </source>
</evidence>
<feature type="compositionally biased region" description="Basic and acidic residues" evidence="1">
    <location>
        <begin position="1"/>
        <end position="22"/>
    </location>
</feature>
<evidence type="ECO:0000256" key="1">
    <source>
        <dbReference type="SAM" id="MobiDB-lite"/>
    </source>
</evidence>
<protein>
    <submittedName>
        <fullName evidence="2">Uncharacterized protein</fullName>
    </submittedName>
</protein>
<dbReference type="AlphaFoldDB" id="A0A5N3WNH7"/>
<accession>A0A5N3WNH7</accession>
<evidence type="ECO:0000313" key="2">
    <source>
        <dbReference type="EMBL" id="KAB0362368.1"/>
    </source>
</evidence>
<keyword evidence="3" id="KW-1185">Reference proteome</keyword>